<keyword evidence="1" id="KW-0479">Metal-binding</keyword>
<protein>
    <recommendedName>
        <fullName evidence="2">CCHC-type domain-containing protein</fullName>
    </recommendedName>
</protein>
<reference evidence="3" key="1">
    <citation type="submission" date="2023-08" db="EMBL/GenBank/DDBJ databases">
        <title>A de novo genome assembly of Solanum verrucosum Schlechtendal, a Mexican diploid species geographically isolated from the other diploid A-genome species in potato relatives.</title>
        <authorList>
            <person name="Hosaka K."/>
        </authorList>
    </citation>
    <scope>NUCLEOTIDE SEQUENCE</scope>
    <source>
        <tissue evidence="3">Young leaves</tissue>
    </source>
</reference>
<dbReference type="PROSITE" id="PS50158">
    <property type="entry name" value="ZF_CCHC"/>
    <property type="match status" value="1"/>
</dbReference>
<evidence type="ECO:0000256" key="1">
    <source>
        <dbReference type="PROSITE-ProRule" id="PRU00047"/>
    </source>
</evidence>
<keyword evidence="1" id="KW-0862">Zinc</keyword>
<dbReference type="EMBL" id="CP133613">
    <property type="protein sequence ID" value="WMV13444.1"/>
    <property type="molecule type" value="Genomic_DNA"/>
</dbReference>
<keyword evidence="1" id="KW-0863">Zinc-finger</keyword>
<dbReference type="Proteomes" id="UP001234989">
    <property type="component" value="Chromosome 2"/>
</dbReference>
<evidence type="ECO:0000259" key="2">
    <source>
        <dbReference type="PROSITE" id="PS50158"/>
    </source>
</evidence>
<dbReference type="InterPro" id="IPR001878">
    <property type="entry name" value="Znf_CCHC"/>
</dbReference>
<evidence type="ECO:0000313" key="4">
    <source>
        <dbReference type="Proteomes" id="UP001234989"/>
    </source>
</evidence>
<dbReference type="AlphaFoldDB" id="A0AAF0Q4V2"/>
<dbReference type="GO" id="GO:0003676">
    <property type="term" value="F:nucleic acid binding"/>
    <property type="evidence" value="ECO:0007669"/>
    <property type="project" value="InterPro"/>
</dbReference>
<dbReference type="GO" id="GO:0008270">
    <property type="term" value="F:zinc ion binding"/>
    <property type="evidence" value="ECO:0007669"/>
    <property type="project" value="UniProtKB-KW"/>
</dbReference>
<organism evidence="3 4">
    <name type="scientific">Solanum verrucosum</name>
    <dbReference type="NCBI Taxonomy" id="315347"/>
    <lineage>
        <taxon>Eukaryota</taxon>
        <taxon>Viridiplantae</taxon>
        <taxon>Streptophyta</taxon>
        <taxon>Embryophyta</taxon>
        <taxon>Tracheophyta</taxon>
        <taxon>Spermatophyta</taxon>
        <taxon>Magnoliopsida</taxon>
        <taxon>eudicotyledons</taxon>
        <taxon>Gunneridae</taxon>
        <taxon>Pentapetalae</taxon>
        <taxon>asterids</taxon>
        <taxon>lamiids</taxon>
        <taxon>Solanales</taxon>
        <taxon>Solanaceae</taxon>
        <taxon>Solanoideae</taxon>
        <taxon>Solaneae</taxon>
        <taxon>Solanum</taxon>
    </lineage>
</organism>
<evidence type="ECO:0000313" key="3">
    <source>
        <dbReference type="EMBL" id="WMV13444.1"/>
    </source>
</evidence>
<accession>A0AAF0Q4V2</accession>
<sequence>MFLRDMDISRLMVYAQQIGDEKVQDKNREVKRARTGDGDLSNARSDVYGLPRFQKSAARKDGCYSCGNEGQKMRDCPILRAKGREAKKAFLRGLDSNAPKQA</sequence>
<name>A0AAF0Q4V2_SOLVR</name>
<keyword evidence="4" id="KW-1185">Reference proteome</keyword>
<gene>
    <name evidence="3" type="ORF">MTR67_006829</name>
</gene>
<feature type="domain" description="CCHC-type" evidence="2">
    <location>
        <begin position="63"/>
        <end position="77"/>
    </location>
</feature>
<proteinExistence type="predicted"/>